<keyword evidence="2" id="KW-1185">Reference proteome</keyword>
<dbReference type="AlphaFoldDB" id="A0A915I5I1"/>
<evidence type="ECO:0000256" key="1">
    <source>
        <dbReference type="SAM" id="MobiDB-lite"/>
    </source>
</evidence>
<feature type="compositionally biased region" description="Polar residues" evidence="1">
    <location>
        <begin position="140"/>
        <end position="160"/>
    </location>
</feature>
<evidence type="ECO:0000313" key="3">
    <source>
        <dbReference type="WBParaSite" id="nRc.2.0.1.t09393-RA"/>
    </source>
</evidence>
<reference evidence="3" key="1">
    <citation type="submission" date="2022-11" db="UniProtKB">
        <authorList>
            <consortium name="WormBaseParasite"/>
        </authorList>
    </citation>
    <scope>IDENTIFICATION</scope>
</reference>
<protein>
    <submittedName>
        <fullName evidence="3">Uncharacterized protein</fullName>
    </submittedName>
</protein>
<evidence type="ECO:0000313" key="2">
    <source>
        <dbReference type="Proteomes" id="UP000887565"/>
    </source>
</evidence>
<dbReference type="Proteomes" id="UP000887565">
    <property type="component" value="Unplaced"/>
</dbReference>
<accession>A0A915I5I1</accession>
<proteinExistence type="predicted"/>
<sequence length="398" mass="44838">MASIQLYHGPKSREQQNSALCCGKTFFTMENSIDAVTSHKKWRLSTLVCSHMCQCQLHFPICALANCADFQCPIRIMVRINNVHLQMAHFIHSYSSCESLITDKALDTKAVSDNDRDRSKMPGGDLDDDSDKSVARDRSAISNRSFSSTRKCPRSSSHGSSVIEDTLWDDAPASNDSQVVMPEFIDDPLIKCQHLSLQPKTKLIANWELLTCFEETKTLKEHYTQMAILDYNVAIAPTIDDDLCHFLEWANKWPALLECAFPLIAILKEIEQDNGDLSYVQKAVGHSLCHFSLVLHDLTVNRPSEMLHILGINTKILPEISSVNVASDENIQRCLDLWTKIAPPPLFGHLLCSKLKERGHYSSWGRLAIGHWMMSFFSFSHAAVPFSCRKTGILPDQE</sequence>
<organism evidence="2 3">
    <name type="scientific">Romanomermis culicivorax</name>
    <name type="common">Nematode worm</name>
    <dbReference type="NCBI Taxonomy" id="13658"/>
    <lineage>
        <taxon>Eukaryota</taxon>
        <taxon>Metazoa</taxon>
        <taxon>Ecdysozoa</taxon>
        <taxon>Nematoda</taxon>
        <taxon>Enoplea</taxon>
        <taxon>Dorylaimia</taxon>
        <taxon>Mermithida</taxon>
        <taxon>Mermithoidea</taxon>
        <taxon>Mermithidae</taxon>
        <taxon>Romanomermis</taxon>
    </lineage>
</organism>
<name>A0A915I5I1_ROMCU</name>
<feature type="region of interest" description="Disordered" evidence="1">
    <location>
        <begin position="112"/>
        <end position="161"/>
    </location>
</feature>
<dbReference type="WBParaSite" id="nRc.2.0.1.t09393-RA">
    <property type="protein sequence ID" value="nRc.2.0.1.t09393-RA"/>
    <property type="gene ID" value="nRc.2.0.1.g09393"/>
</dbReference>